<accession>A0AAJ0C5M4</accession>
<dbReference type="Pfam" id="PF13489">
    <property type="entry name" value="Methyltransf_23"/>
    <property type="match status" value="1"/>
</dbReference>
<evidence type="ECO:0000313" key="3">
    <source>
        <dbReference type="EMBL" id="KAK1768111.1"/>
    </source>
</evidence>
<evidence type="ECO:0000256" key="1">
    <source>
        <dbReference type="ARBA" id="ARBA00038158"/>
    </source>
</evidence>
<name>A0AAJ0C5M4_9PEZI</name>
<dbReference type="InterPro" id="IPR029063">
    <property type="entry name" value="SAM-dependent_MTases_sf"/>
</dbReference>
<protein>
    <submittedName>
        <fullName evidence="3">S-adenosyl-L-methionine-dependent methyltransferase</fullName>
    </submittedName>
</protein>
<dbReference type="AlphaFoldDB" id="A0AAJ0C5M4"/>
<keyword evidence="3" id="KW-0489">Methyltransferase</keyword>
<dbReference type="PANTHER" id="PTHR43591">
    <property type="entry name" value="METHYLTRANSFERASE"/>
    <property type="match status" value="1"/>
</dbReference>
<comment type="caution">
    <text evidence="3">The sequence shown here is derived from an EMBL/GenBank/DDBJ whole genome shotgun (WGS) entry which is preliminary data.</text>
</comment>
<dbReference type="EMBL" id="MU839006">
    <property type="protein sequence ID" value="KAK1768111.1"/>
    <property type="molecule type" value="Genomic_DNA"/>
</dbReference>
<dbReference type="GO" id="GO:0032259">
    <property type="term" value="P:methylation"/>
    <property type="evidence" value="ECO:0007669"/>
    <property type="project" value="UniProtKB-KW"/>
</dbReference>
<organism evidence="3 4">
    <name type="scientific">Phialemonium atrogriseum</name>
    <dbReference type="NCBI Taxonomy" id="1093897"/>
    <lineage>
        <taxon>Eukaryota</taxon>
        <taxon>Fungi</taxon>
        <taxon>Dikarya</taxon>
        <taxon>Ascomycota</taxon>
        <taxon>Pezizomycotina</taxon>
        <taxon>Sordariomycetes</taxon>
        <taxon>Sordariomycetidae</taxon>
        <taxon>Cephalothecales</taxon>
        <taxon>Cephalothecaceae</taxon>
        <taxon>Phialemonium</taxon>
    </lineage>
</organism>
<proteinExistence type="inferred from homology"/>
<comment type="similarity">
    <text evidence="1">Belongs to the methyltransferase superfamily. LaeA methyltransferase family.</text>
</comment>
<dbReference type="RefSeq" id="XP_060284324.1">
    <property type="nucleotide sequence ID" value="XM_060424368.1"/>
</dbReference>
<dbReference type="PANTHER" id="PTHR43591:SF10">
    <property type="entry name" value="ABC TRANSMEMBRANE TYPE-1 DOMAIN-CONTAINING PROTEIN-RELATED"/>
    <property type="match status" value="1"/>
</dbReference>
<keyword evidence="3" id="KW-0808">Transferase</keyword>
<sequence>MAEPPTQSPAKSPAQSPAKSPTPEAPSPAPSPALEQASENPAIEAASEAGEEDEFLSEGYETSSALSTSATSSIYAHTIEHGRRYQSFKNGRYPVPNDDMEQNREDMKHAMMLELTDGRLFYAPVENPQLIVDIGTGTGIWAIDVGDQYPGARVRGMDLSPIQPVWVPPNVEFLVDNCENEWLMRDCDLAHFRYTIPVLKDVPKILGNAYESIKPGGWIELQELNSSLHCDDGTMPDDDPVKRMYELIVEAFTKFGMDVVLPAKLEPLLRDAGFENIQCIVKKVPIGVWAKDKTLRLIGLYQKTAVLDFMPALAGRPFKALGMSEAESQVTLALARNALGDSSVHRYFNYYFWYAQKPGSN</sequence>
<evidence type="ECO:0000256" key="2">
    <source>
        <dbReference type="SAM" id="MobiDB-lite"/>
    </source>
</evidence>
<feature type="region of interest" description="Disordered" evidence="2">
    <location>
        <begin position="1"/>
        <end position="69"/>
    </location>
</feature>
<dbReference type="GO" id="GO:0008168">
    <property type="term" value="F:methyltransferase activity"/>
    <property type="evidence" value="ECO:0007669"/>
    <property type="project" value="UniProtKB-KW"/>
</dbReference>
<gene>
    <name evidence="3" type="ORF">QBC33DRAFT_44635</name>
</gene>
<dbReference type="GeneID" id="85307555"/>
<reference evidence="3" key="1">
    <citation type="submission" date="2023-06" db="EMBL/GenBank/DDBJ databases">
        <title>Genome-scale phylogeny and comparative genomics of the fungal order Sordariales.</title>
        <authorList>
            <consortium name="Lawrence Berkeley National Laboratory"/>
            <person name="Hensen N."/>
            <person name="Bonometti L."/>
            <person name="Westerberg I."/>
            <person name="Brannstrom I.O."/>
            <person name="Guillou S."/>
            <person name="Cros-Aarteil S."/>
            <person name="Calhoun S."/>
            <person name="Haridas S."/>
            <person name="Kuo A."/>
            <person name="Mondo S."/>
            <person name="Pangilinan J."/>
            <person name="Riley R."/>
            <person name="Labutti K."/>
            <person name="Andreopoulos B."/>
            <person name="Lipzen A."/>
            <person name="Chen C."/>
            <person name="Yanf M."/>
            <person name="Daum C."/>
            <person name="Ng V."/>
            <person name="Clum A."/>
            <person name="Steindorff A."/>
            <person name="Ohm R."/>
            <person name="Martin F."/>
            <person name="Silar P."/>
            <person name="Natvig D."/>
            <person name="Lalanne C."/>
            <person name="Gautier V."/>
            <person name="Ament-Velasquez S.L."/>
            <person name="Kruys A."/>
            <person name="Hutchinson M.I."/>
            <person name="Powell A.J."/>
            <person name="Barry K."/>
            <person name="Miller A.N."/>
            <person name="Grigoriev I.V."/>
            <person name="Debuchy R."/>
            <person name="Gladieux P."/>
            <person name="Thoren M.H."/>
            <person name="Johannesson H."/>
        </authorList>
    </citation>
    <scope>NUCLEOTIDE SEQUENCE</scope>
    <source>
        <strain evidence="3">8032-3</strain>
    </source>
</reference>
<dbReference type="SUPFAM" id="SSF53335">
    <property type="entry name" value="S-adenosyl-L-methionine-dependent methyltransferases"/>
    <property type="match status" value="1"/>
</dbReference>
<dbReference type="Gene3D" id="3.40.50.150">
    <property type="entry name" value="Vaccinia Virus protein VP39"/>
    <property type="match status" value="1"/>
</dbReference>
<dbReference type="CDD" id="cd02440">
    <property type="entry name" value="AdoMet_MTases"/>
    <property type="match status" value="1"/>
</dbReference>
<keyword evidence="4" id="KW-1185">Reference proteome</keyword>
<dbReference type="Proteomes" id="UP001244011">
    <property type="component" value="Unassembled WGS sequence"/>
</dbReference>
<evidence type="ECO:0000313" key="4">
    <source>
        <dbReference type="Proteomes" id="UP001244011"/>
    </source>
</evidence>